<dbReference type="AlphaFoldDB" id="A0A504J8B9"/>
<protein>
    <submittedName>
        <fullName evidence="2">Uncharacterized protein</fullName>
    </submittedName>
</protein>
<keyword evidence="1" id="KW-0472">Membrane</keyword>
<name>A0A504J8B9_9FLAO</name>
<dbReference type="Proteomes" id="UP000315540">
    <property type="component" value="Unassembled WGS sequence"/>
</dbReference>
<evidence type="ECO:0000313" key="2">
    <source>
        <dbReference type="EMBL" id="TPN87136.1"/>
    </source>
</evidence>
<organism evidence="2 3">
    <name type="scientific">Aquimarina algicola</name>
    <dbReference type="NCBI Taxonomy" id="2589995"/>
    <lineage>
        <taxon>Bacteria</taxon>
        <taxon>Pseudomonadati</taxon>
        <taxon>Bacteroidota</taxon>
        <taxon>Flavobacteriia</taxon>
        <taxon>Flavobacteriales</taxon>
        <taxon>Flavobacteriaceae</taxon>
        <taxon>Aquimarina</taxon>
    </lineage>
</organism>
<feature type="transmembrane region" description="Helical" evidence="1">
    <location>
        <begin position="192"/>
        <end position="210"/>
    </location>
</feature>
<proteinExistence type="predicted"/>
<evidence type="ECO:0000313" key="3">
    <source>
        <dbReference type="Proteomes" id="UP000315540"/>
    </source>
</evidence>
<comment type="caution">
    <text evidence="2">The sequence shown here is derived from an EMBL/GenBank/DDBJ whole genome shotgun (WGS) entry which is preliminary data.</text>
</comment>
<dbReference type="RefSeq" id="WP_140591392.1">
    <property type="nucleotide sequence ID" value="NZ_VFWZ01000002.1"/>
</dbReference>
<evidence type="ECO:0000256" key="1">
    <source>
        <dbReference type="SAM" id="Phobius"/>
    </source>
</evidence>
<reference evidence="2 3" key="1">
    <citation type="submission" date="2019-06" db="EMBL/GenBank/DDBJ databases">
        <authorList>
            <person name="Meng X."/>
        </authorList>
    </citation>
    <scope>NUCLEOTIDE SEQUENCE [LARGE SCALE GENOMIC DNA]</scope>
    <source>
        <strain evidence="2 3">M625</strain>
    </source>
</reference>
<keyword evidence="1" id="KW-0812">Transmembrane</keyword>
<keyword evidence="1" id="KW-1133">Transmembrane helix</keyword>
<accession>A0A504J8B9</accession>
<dbReference type="EMBL" id="VFWZ01000002">
    <property type="protein sequence ID" value="TPN87136.1"/>
    <property type="molecule type" value="Genomic_DNA"/>
</dbReference>
<gene>
    <name evidence="2" type="ORF">FHK87_05965</name>
</gene>
<sequence>MKTSKRHRTKGLAQNSIDYIVLSNPDPIRKIIFDCGYEVPENLHTLVKATKELIQKNGKSVISEVLKHHPDKKAILALNKKEKKKPCNSCNNNNYNSDDNFCGECGHSNYNGSGDEDSFLDQFSDASDKEVKNYYDRIVKKSNANPEDQKLASEVQMVWNEIRQRKGIEKEKETTPTVSEPQKASVFGKDEIVLLSVVFIAGYLVGATRMSNS</sequence>
<dbReference type="OrthoDB" id="1421711at2"/>
<keyword evidence="3" id="KW-1185">Reference proteome</keyword>